<dbReference type="Proteomes" id="UP001296943">
    <property type="component" value="Unassembled WGS sequence"/>
</dbReference>
<sequence>MDNFVNLTNTEIADLISNAKFQVVYIAPAMEVNVAIEIFEFVQRTSLDQVAVSLDLSTEVYREGFGNPAALDILLNSGIRLKDIPGLRLGMLLVDDKGWIYTPISKTTSPNSGSFRKNALFEKLNNNFLEGYLIMPIEPEQASLFDIGMGEKTTQAINEAEPNETEEKIENIKKSIEEEPLPDFDSLKLLSDYRKLIQFIEITFSGARLEQKTVKLPSELLNVTQDKGFEEKMKATYKLFSEDISKYTKVMKEKVDNFKEKYTYSLSKKYGRIILVEKKNDFENAYNNLIKELEKHKEKLVKYIDDQIDITKKVLIDYFIPVLKNNPPNHLKDDRGESLEISEIRNYINWLLDREFPNSEHLLSRVHIEYTYKDITEEMIKDEHFLKELDKALKDEPISFPHWDYQLEMFDFKTENNDRNIRIFKKDDIYYIKSIRPEKVFIHKIESYTKVRYFDDYAIVGAEMLMNNNINYSEFSSEMIKIFDDSTRPLMRSIYVQSQKILEFNIDEIEEMLSNDS</sequence>
<dbReference type="RefSeq" id="WP_204501618.1">
    <property type="nucleotide sequence ID" value="NZ_JAFBDR010000023.1"/>
</dbReference>
<protein>
    <submittedName>
        <fullName evidence="2">Uncharacterized protein</fullName>
    </submittedName>
</protein>
<name>A0ABS2N471_9BACI</name>
<feature type="coiled-coil region" evidence="1">
    <location>
        <begin position="279"/>
        <end position="306"/>
    </location>
</feature>
<accession>A0ABS2N471</accession>
<keyword evidence="1" id="KW-0175">Coiled coil</keyword>
<comment type="caution">
    <text evidence="2">The sequence shown here is derived from an EMBL/GenBank/DDBJ whole genome shotgun (WGS) entry which is preliminary data.</text>
</comment>
<evidence type="ECO:0000313" key="2">
    <source>
        <dbReference type="EMBL" id="MBM7572945.1"/>
    </source>
</evidence>
<proteinExistence type="predicted"/>
<dbReference type="EMBL" id="JAFBDR010000023">
    <property type="protein sequence ID" value="MBM7572945.1"/>
    <property type="molecule type" value="Genomic_DNA"/>
</dbReference>
<keyword evidence="3" id="KW-1185">Reference proteome</keyword>
<evidence type="ECO:0000313" key="3">
    <source>
        <dbReference type="Proteomes" id="UP001296943"/>
    </source>
</evidence>
<reference evidence="2 3" key="1">
    <citation type="submission" date="2021-01" db="EMBL/GenBank/DDBJ databases">
        <title>Genomic Encyclopedia of Type Strains, Phase IV (KMG-IV): sequencing the most valuable type-strain genomes for metagenomic binning, comparative biology and taxonomic classification.</title>
        <authorList>
            <person name="Goeker M."/>
        </authorList>
    </citation>
    <scope>NUCLEOTIDE SEQUENCE [LARGE SCALE GENOMIC DNA]</scope>
    <source>
        <strain evidence="2 3">DSM 23711</strain>
    </source>
</reference>
<gene>
    <name evidence="2" type="ORF">JOC48_003477</name>
</gene>
<evidence type="ECO:0000256" key="1">
    <source>
        <dbReference type="SAM" id="Coils"/>
    </source>
</evidence>
<organism evidence="2 3">
    <name type="scientific">Aquibacillus albus</name>
    <dbReference type="NCBI Taxonomy" id="1168171"/>
    <lineage>
        <taxon>Bacteria</taxon>
        <taxon>Bacillati</taxon>
        <taxon>Bacillota</taxon>
        <taxon>Bacilli</taxon>
        <taxon>Bacillales</taxon>
        <taxon>Bacillaceae</taxon>
        <taxon>Aquibacillus</taxon>
    </lineage>
</organism>